<feature type="compositionally biased region" description="Basic and acidic residues" evidence="4">
    <location>
        <begin position="574"/>
        <end position="593"/>
    </location>
</feature>
<name>A0A814BBN5_9BILA</name>
<dbReference type="Pfam" id="PF13359">
    <property type="entry name" value="DDE_Tnp_4"/>
    <property type="match status" value="1"/>
</dbReference>
<reference evidence="6" key="1">
    <citation type="submission" date="2021-02" db="EMBL/GenBank/DDBJ databases">
        <authorList>
            <person name="Nowell W R."/>
        </authorList>
    </citation>
    <scope>NUCLEOTIDE SEQUENCE</scope>
    <source>
        <strain evidence="6">Ploen Becks lab</strain>
    </source>
</reference>
<feature type="compositionally biased region" description="Low complexity" evidence="4">
    <location>
        <begin position="610"/>
        <end position="622"/>
    </location>
</feature>
<accession>A0A814BBN5</accession>
<feature type="compositionally biased region" description="Basic residues" evidence="4">
    <location>
        <begin position="521"/>
        <end position="530"/>
    </location>
</feature>
<comment type="cofactor">
    <cofactor evidence="1">
        <name>a divalent metal cation</name>
        <dbReference type="ChEBI" id="CHEBI:60240"/>
    </cofactor>
</comment>
<feature type="compositionally biased region" description="Basic and acidic residues" evidence="4">
    <location>
        <begin position="600"/>
        <end position="609"/>
    </location>
</feature>
<comment type="caution">
    <text evidence="6">The sequence shown here is derived from an EMBL/GenBank/DDBJ whole genome shotgun (WGS) entry which is preliminary data.</text>
</comment>
<evidence type="ECO:0000313" key="7">
    <source>
        <dbReference type="Proteomes" id="UP000663879"/>
    </source>
</evidence>
<keyword evidence="3" id="KW-0863">Zinc-finger</keyword>
<feature type="region of interest" description="Disordered" evidence="4">
    <location>
        <begin position="515"/>
        <end position="622"/>
    </location>
</feature>
<keyword evidence="3" id="KW-0862">Zinc</keyword>
<dbReference type="GO" id="GO:0008270">
    <property type="term" value="F:zinc ion binding"/>
    <property type="evidence" value="ECO:0007669"/>
    <property type="project" value="UniProtKB-KW"/>
</dbReference>
<sequence length="900" mass="105869">MVSLKKIKTACSSHHICFVCLKKASKNNRLSRINFNTVLHGYYQHQLFIKRTSRCCRTHLDESRQLRFDLYNMIPTSIKEHDAQFFEIFNYHRNHETSIFEKFKDLSQLDEKHCLKITGWDKEKFLRFSNFITSINDNSKRTKYQLIALYRYWLSTGSSQKVLASLFGSKTTQVQISNYLSDIRTAIYKDFVPFFLGARKKRSFFIRHSNKMVNKLLKLKHDELAIICDGTYTRLEKSSNNEFQYRCWSVQKTDSLIKPFIICCPDGWIIDCYGPFQASENDASILKYILKIDKDLNDILVPNKTIIFLDRGFRDILTLLKDDYKFDCKIPTCQQLVSKNDKPDSKSRQLSVKQTSDTKIVTKCRFMVEKQIGMLKNNKALDNIRNTEAGHIMIDYRICCSMINFDLKPSCPDGENAEKIASKILIRSQKKENDLEFLLGKHLDTKSICPIKISEIVDFPVLKPYICSCLSGKKVVGCCSHVGALIYYLGYAKYRELNFPAERLNKIFVDMENNESPNKPRYFRNKRRKLKDSSSESDSDSESESETSTENQDKKDKSKLKATSSSSKPITYVEQKEKNHEHEELEESTPKLEGKKRKNHSESESKDKNSIPIPEKNNNNKITPIKDNLQEFIKHIPKWSAMINYKNMNDIYLRDTCTVDYHLLGLWFYLRKINHEFLFYEASEEDFEKSLEEIMLKIDNNDWDLAREFLIKNIIKYDVSPTKRGKKFQISLFGSEFEFFIQFFLKYQKHELLQSCDQFCSKNNKEIISKDSEHIYFKKKGENIILYSCYTEKCKECRKKIEPKIKFLNKTNFIYIQSLKNDIFIKELPKEIKIENQTFKFFYSTVNKPGHFLGIFDFEKNLFAVDDISQRVNCLTPKTQSYFRLPTSISFYFLIGNKII</sequence>
<evidence type="ECO:0000256" key="3">
    <source>
        <dbReference type="PROSITE-ProRule" id="PRU00325"/>
    </source>
</evidence>
<evidence type="ECO:0000256" key="4">
    <source>
        <dbReference type="SAM" id="MobiDB-lite"/>
    </source>
</evidence>
<evidence type="ECO:0000256" key="2">
    <source>
        <dbReference type="ARBA" id="ARBA00022723"/>
    </source>
</evidence>
<dbReference type="AlphaFoldDB" id="A0A814BBN5"/>
<evidence type="ECO:0000259" key="5">
    <source>
        <dbReference type="PROSITE" id="PS50966"/>
    </source>
</evidence>
<feature type="compositionally biased region" description="Acidic residues" evidence="4">
    <location>
        <begin position="535"/>
        <end position="547"/>
    </location>
</feature>
<protein>
    <recommendedName>
        <fullName evidence="5">SWIM-type domain-containing protein</fullName>
    </recommendedName>
</protein>
<keyword evidence="2" id="KW-0479">Metal-binding</keyword>
<organism evidence="6 7">
    <name type="scientific">Brachionus calyciflorus</name>
    <dbReference type="NCBI Taxonomy" id="104777"/>
    <lineage>
        <taxon>Eukaryota</taxon>
        <taxon>Metazoa</taxon>
        <taxon>Spiralia</taxon>
        <taxon>Gnathifera</taxon>
        <taxon>Rotifera</taxon>
        <taxon>Eurotatoria</taxon>
        <taxon>Monogononta</taxon>
        <taxon>Pseudotrocha</taxon>
        <taxon>Ploima</taxon>
        <taxon>Brachionidae</taxon>
        <taxon>Brachionus</taxon>
    </lineage>
</organism>
<dbReference type="PROSITE" id="PS50966">
    <property type="entry name" value="ZF_SWIM"/>
    <property type="match status" value="1"/>
</dbReference>
<feature type="domain" description="SWIM-type" evidence="5">
    <location>
        <begin position="459"/>
        <end position="490"/>
    </location>
</feature>
<evidence type="ECO:0000313" key="6">
    <source>
        <dbReference type="EMBL" id="CAF0923792.1"/>
    </source>
</evidence>
<dbReference type="InterPro" id="IPR007527">
    <property type="entry name" value="Znf_SWIM"/>
</dbReference>
<dbReference type="InterPro" id="IPR027806">
    <property type="entry name" value="HARBI1_dom"/>
</dbReference>
<dbReference type="Proteomes" id="UP000663879">
    <property type="component" value="Unassembled WGS sequence"/>
</dbReference>
<keyword evidence="7" id="KW-1185">Reference proteome</keyword>
<evidence type="ECO:0000256" key="1">
    <source>
        <dbReference type="ARBA" id="ARBA00001968"/>
    </source>
</evidence>
<dbReference type="EMBL" id="CAJNOC010002283">
    <property type="protein sequence ID" value="CAF0923792.1"/>
    <property type="molecule type" value="Genomic_DNA"/>
</dbReference>
<gene>
    <name evidence="6" type="ORF">OXX778_LOCUS12527</name>
</gene>
<proteinExistence type="predicted"/>